<reference evidence="2" key="1">
    <citation type="submission" date="2015-10" db="EMBL/GenBank/DDBJ databases">
        <title>Description of Candidatus Tenderia electrophaga gen. nov, sp. nov., an Uncultivated Electroautotroph from a Biocathode Enrichment.</title>
        <authorList>
            <person name="Eddie B.J."/>
            <person name="Malanoski A.P."/>
            <person name="Wang Z."/>
            <person name="Hall R.J."/>
            <person name="Oh S.D."/>
            <person name="Heiner C."/>
            <person name="Lin B."/>
            <person name="Strycharz-Glaven S.M."/>
        </authorList>
    </citation>
    <scope>NUCLEOTIDE SEQUENCE [LARGE SCALE GENOMIC DNA]</scope>
    <source>
        <strain evidence="2">NRL1</strain>
    </source>
</reference>
<evidence type="ECO:0000313" key="3">
    <source>
        <dbReference type="Proteomes" id="UP000055136"/>
    </source>
</evidence>
<accession>A0A0S2TAY7</accession>
<dbReference type="EMBL" id="CP013099">
    <property type="protein sequence ID" value="ALP52338.1"/>
    <property type="molecule type" value="Genomic_DNA"/>
</dbReference>
<dbReference type="AlphaFoldDB" id="A0A0S2TAY7"/>
<gene>
    <name evidence="2" type="ORF">Tel_03805</name>
</gene>
<dbReference type="KEGG" id="tee:Tel_03805"/>
<protein>
    <recommendedName>
        <fullName evidence="4">RNA-binding protein</fullName>
    </recommendedName>
</protein>
<evidence type="ECO:0000256" key="1">
    <source>
        <dbReference type="SAM" id="MobiDB-lite"/>
    </source>
</evidence>
<dbReference type="Pfam" id="PF05258">
    <property type="entry name" value="DciA"/>
    <property type="match status" value="1"/>
</dbReference>
<organism evidence="2 3">
    <name type="scientific">Candidatus Tenderia electrophaga</name>
    <dbReference type="NCBI Taxonomy" id="1748243"/>
    <lineage>
        <taxon>Bacteria</taxon>
        <taxon>Pseudomonadati</taxon>
        <taxon>Pseudomonadota</taxon>
        <taxon>Gammaproteobacteria</taxon>
        <taxon>Candidatus Tenderiales</taxon>
        <taxon>Candidatus Tenderiaceae</taxon>
        <taxon>Candidatus Tenderia</taxon>
    </lineage>
</organism>
<name>A0A0S2TAY7_9GAMM</name>
<dbReference type="STRING" id="1748243.Tel_03805"/>
<proteinExistence type="predicted"/>
<evidence type="ECO:0008006" key="4">
    <source>
        <dbReference type="Google" id="ProtNLM"/>
    </source>
</evidence>
<keyword evidence="3" id="KW-1185">Reference proteome</keyword>
<evidence type="ECO:0000313" key="2">
    <source>
        <dbReference type="EMBL" id="ALP52338.1"/>
    </source>
</evidence>
<sequence>MKSPTSVKNILAADQSSAGLRQLMRRIDNLRVLNARLQHLLPTPLARQCSIAALDRDRLVILVSSPAWATRLRLLHPKIIKAYHDFRIKSVVSQVVPTTQPQRPQSNSQRRPRLSSQSSRLIAELAEAITDPKLKNALRRLSQHGRNQA</sequence>
<feature type="region of interest" description="Disordered" evidence="1">
    <location>
        <begin position="95"/>
        <end position="117"/>
    </location>
</feature>
<dbReference type="InterPro" id="IPR007922">
    <property type="entry name" value="DciA-like"/>
</dbReference>
<dbReference type="Proteomes" id="UP000055136">
    <property type="component" value="Chromosome"/>
</dbReference>